<feature type="transmembrane region" description="Helical" evidence="1">
    <location>
        <begin position="189"/>
        <end position="208"/>
    </location>
</feature>
<feature type="transmembrane region" description="Helical" evidence="1">
    <location>
        <begin position="108"/>
        <end position="126"/>
    </location>
</feature>
<dbReference type="Proteomes" id="UP000305836">
    <property type="component" value="Unassembled WGS sequence"/>
</dbReference>
<feature type="transmembrane region" description="Helical" evidence="1">
    <location>
        <begin position="263"/>
        <end position="281"/>
    </location>
</feature>
<feature type="transmembrane region" description="Helical" evidence="1">
    <location>
        <begin position="163"/>
        <end position="183"/>
    </location>
</feature>
<feature type="transmembrane region" description="Helical" evidence="1">
    <location>
        <begin position="288"/>
        <end position="308"/>
    </location>
</feature>
<feature type="transmembrane region" description="Helical" evidence="1">
    <location>
        <begin position="132"/>
        <end position="156"/>
    </location>
</feature>
<gene>
    <name evidence="2" type="ORF">FDA38_02335</name>
</gene>
<protein>
    <submittedName>
        <fullName evidence="2">YbfB/YjiJ family MFS transporter</fullName>
    </submittedName>
</protein>
<dbReference type="SUPFAM" id="SSF103473">
    <property type="entry name" value="MFS general substrate transporter"/>
    <property type="match status" value="1"/>
</dbReference>
<organism evidence="2 3">
    <name type="scientific">Kribbella jiaozuonensis</name>
    <dbReference type="NCBI Taxonomy" id="2575441"/>
    <lineage>
        <taxon>Bacteria</taxon>
        <taxon>Bacillati</taxon>
        <taxon>Actinomycetota</taxon>
        <taxon>Actinomycetes</taxon>
        <taxon>Propionibacteriales</taxon>
        <taxon>Kribbellaceae</taxon>
        <taxon>Kribbella</taxon>
    </lineage>
</organism>
<dbReference type="PANTHER" id="PTHR23537">
    <property type="match status" value="1"/>
</dbReference>
<name>A0A4U3M1N3_9ACTN</name>
<keyword evidence="1" id="KW-0472">Membrane</keyword>
<accession>A0A4U3M1N3</accession>
<dbReference type="AlphaFoldDB" id="A0A4U3M1N3"/>
<dbReference type="OrthoDB" id="9797953at2"/>
<proteinExistence type="predicted"/>
<dbReference type="PANTHER" id="PTHR23537:SF1">
    <property type="entry name" value="SUGAR TRANSPORTER"/>
    <property type="match status" value="1"/>
</dbReference>
<dbReference type="Pfam" id="PF06779">
    <property type="entry name" value="MFS_4"/>
    <property type="match status" value="1"/>
</dbReference>
<feature type="transmembrane region" description="Helical" evidence="1">
    <location>
        <begin position="344"/>
        <end position="367"/>
    </location>
</feature>
<reference evidence="2 3" key="1">
    <citation type="submission" date="2019-04" db="EMBL/GenBank/DDBJ databases">
        <title>Kribbella sp. NEAU-THZ 27 nov., a novel actinomycete isolated from soil.</title>
        <authorList>
            <person name="Duan L."/>
        </authorList>
    </citation>
    <scope>NUCLEOTIDE SEQUENCE [LARGE SCALE GENOMIC DNA]</scope>
    <source>
        <strain evidence="3">NEAU-THZ27</strain>
    </source>
</reference>
<evidence type="ECO:0000313" key="2">
    <source>
        <dbReference type="EMBL" id="TKK81694.1"/>
    </source>
</evidence>
<dbReference type="EMBL" id="SZPZ01000001">
    <property type="protein sequence ID" value="TKK81694.1"/>
    <property type="molecule type" value="Genomic_DNA"/>
</dbReference>
<dbReference type="InterPro" id="IPR036259">
    <property type="entry name" value="MFS_trans_sf"/>
</dbReference>
<comment type="caution">
    <text evidence="2">The sequence shown here is derived from an EMBL/GenBank/DDBJ whole genome shotgun (WGS) entry which is preliminary data.</text>
</comment>
<keyword evidence="1" id="KW-0812">Transmembrane</keyword>
<feature type="transmembrane region" description="Helical" evidence="1">
    <location>
        <begin position="373"/>
        <end position="392"/>
    </location>
</feature>
<keyword evidence="3" id="KW-1185">Reference proteome</keyword>
<feature type="transmembrane region" description="Helical" evidence="1">
    <location>
        <begin position="229"/>
        <end position="251"/>
    </location>
</feature>
<sequence length="400" mass="40453">MTANTFDTDRSATGAGAPAGPAGGVVAGAAGGAAGGGGAWWLVGRGAAALAGGMGIGRFAYTPILPMMHAQAGLSSRLGATLATANYTGYLAGALAAIAVPRLLHSRWALRLSMLILAVTLALMPLGRSGSLWLTLRLIAGIASALVFVIAVSAVLPRLHNHHVGWTFGGVGAGIALSGVVLASGNWRTAWWITALLTIACTVPAWHLTGSPTPRAATRRTSSRHFNALLASYTLEGIGYIIAGTFLVAAINETATGAVSNGAWIIVGLAALPSTALWAWLSRSWSRSTLLLIALLLQAIGIALPTVIHGIAAALISAALFGATFLGVANLAIALGADLNIPHAIAILTTGYSLGQIIGPLAVGPLLHNGYHQALLVSAGVVALAAIAALLVRHQPKELP</sequence>
<keyword evidence="1" id="KW-1133">Transmembrane helix</keyword>
<evidence type="ECO:0000256" key="1">
    <source>
        <dbReference type="SAM" id="Phobius"/>
    </source>
</evidence>
<feature type="transmembrane region" description="Helical" evidence="1">
    <location>
        <begin position="314"/>
        <end position="337"/>
    </location>
</feature>
<dbReference type="InterPro" id="IPR010645">
    <property type="entry name" value="MFS_4"/>
</dbReference>
<dbReference type="Gene3D" id="1.20.1250.20">
    <property type="entry name" value="MFS general substrate transporter like domains"/>
    <property type="match status" value="2"/>
</dbReference>
<dbReference type="GO" id="GO:0005886">
    <property type="term" value="C:plasma membrane"/>
    <property type="evidence" value="ECO:0007669"/>
    <property type="project" value="TreeGrafter"/>
</dbReference>
<evidence type="ECO:0000313" key="3">
    <source>
        <dbReference type="Proteomes" id="UP000305836"/>
    </source>
</evidence>